<reference evidence="2 3" key="1">
    <citation type="submission" date="2019-04" db="EMBL/GenBank/DDBJ databases">
        <title>Azoarcus nasutitermitis sp. nov. isolated from termite nest.</title>
        <authorList>
            <person name="Lin S.-Y."/>
            <person name="Hameed A."/>
            <person name="Hsu Y.-H."/>
            <person name="Young C.-C."/>
        </authorList>
    </citation>
    <scope>NUCLEOTIDE SEQUENCE [LARGE SCALE GENOMIC DNA]</scope>
    <source>
        <strain evidence="2 3">CC-YHH838</strain>
    </source>
</reference>
<dbReference type="RefSeq" id="WP_136346430.1">
    <property type="nucleotide sequence ID" value="NZ_SSOC01000001.1"/>
</dbReference>
<dbReference type="EMBL" id="SSOC01000001">
    <property type="protein sequence ID" value="THF67021.1"/>
    <property type="molecule type" value="Genomic_DNA"/>
</dbReference>
<evidence type="ECO:0000313" key="2">
    <source>
        <dbReference type="EMBL" id="THF67021.1"/>
    </source>
</evidence>
<dbReference type="Pfam" id="PF01814">
    <property type="entry name" value="Hemerythrin"/>
    <property type="match status" value="1"/>
</dbReference>
<dbReference type="Proteomes" id="UP000308430">
    <property type="component" value="Unassembled WGS sequence"/>
</dbReference>
<comment type="caution">
    <text evidence="2">The sequence shown here is derived from an EMBL/GenBank/DDBJ whole genome shotgun (WGS) entry which is preliminary data.</text>
</comment>
<organism evidence="2 3">
    <name type="scientific">Pseudothauera nasutitermitis</name>
    <dbReference type="NCBI Taxonomy" id="2565930"/>
    <lineage>
        <taxon>Bacteria</taxon>
        <taxon>Pseudomonadati</taxon>
        <taxon>Pseudomonadota</taxon>
        <taxon>Betaproteobacteria</taxon>
        <taxon>Rhodocyclales</taxon>
        <taxon>Zoogloeaceae</taxon>
        <taxon>Pseudothauera</taxon>
    </lineage>
</organism>
<evidence type="ECO:0000259" key="1">
    <source>
        <dbReference type="Pfam" id="PF01814"/>
    </source>
</evidence>
<dbReference type="InterPro" id="IPR012312">
    <property type="entry name" value="Hemerythrin-like"/>
</dbReference>
<gene>
    <name evidence="2" type="ORF">E6C76_01105</name>
</gene>
<name>A0A4S4B418_9RHOO</name>
<accession>A0A4S4B418</accession>
<dbReference type="AlphaFoldDB" id="A0A4S4B418"/>
<evidence type="ECO:0000313" key="3">
    <source>
        <dbReference type="Proteomes" id="UP000308430"/>
    </source>
</evidence>
<feature type="domain" description="Hemerythrin-like" evidence="1">
    <location>
        <begin position="10"/>
        <end position="109"/>
    </location>
</feature>
<keyword evidence="3" id="KW-1185">Reference proteome</keyword>
<dbReference type="OrthoDB" id="9793254at2"/>
<dbReference type="Gene3D" id="1.20.120.520">
    <property type="entry name" value="nmb1532 protein domain like"/>
    <property type="match status" value="1"/>
</dbReference>
<protein>
    <submittedName>
        <fullName evidence="2">Hemerythrin HHE cation-binding protein</fullName>
    </submittedName>
</protein>
<proteinExistence type="predicted"/>
<sequence length="118" mass="13034">MKRDRRLVHLSREHHAALRLGRYLLKGGASAALCEQADALAAHFTEEERTLLPLLEANGQHTLARRLTGEHAMLAGLFAHAKQGRGEAEAGQALIDHVRFEERELFPAVERLLGEAAP</sequence>